<dbReference type="InterPro" id="IPR050194">
    <property type="entry name" value="Glycosyltransferase_grp1"/>
</dbReference>
<organism evidence="3 4">
    <name type="scientific">Paenibacillus oryzae</name>
    <dbReference type="NCBI Taxonomy" id="1844972"/>
    <lineage>
        <taxon>Bacteria</taxon>
        <taxon>Bacillati</taxon>
        <taxon>Bacillota</taxon>
        <taxon>Bacilli</taxon>
        <taxon>Bacillales</taxon>
        <taxon>Paenibacillaceae</taxon>
        <taxon>Paenibacillus</taxon>
    </lineage>
</organism>
<feature type="domain" description="Glycosyl transferase family 1" evidence="1">
    <location>
        <begin position="179"/>
        <end position="303"/>
    </location>
</feature>
<proteinExistence type="predicted"/>
<dbReference type="RefSeq" id="WP_068679215.1">
    <property type="nucleotide sequence ID" value="NZ_LYPA01000026.1"/>
</dbReference>
<gene>
    <name evidence="3" type="ORF">A7K91_21325</name>
</gene>
<sequence length="363" mass="41767">MKLRVLHVFGRLDRGGAETMIMNIYRKIDRSCIQFDFVIHTKERCEYNDEIESLGGEIHNIPAYKGLNHHEYVKSWNDLFSKNQYLIVHGHVRSTALIYLSIAKKYDIKIISHSHSTSSGKGINGIIKKIYQHPIRYVTKNLLACSNEAGIWLFGARTKFKVINNGIDIKQFEFNKDVREKIRSDLELNHKFVIGHVGRFDPSKNHFFMLEVFKEICDEVDNAILLLVGDGPLRTQIEQYARDIQVYNRVIFTGSTGRVSEYYQAMDVFLFPSRYEGLGMTVVEAQSAGLRCVISDGIPQEVVLTNLVDVVPLKHPPNIWAKIVSSYIDSINRPITYKEIKSKGYDVEDCTSYLKQYYLSLVQ</sequence>
<dbReference type="Proteomes" id="UP000092024">
    <property type="component" value="Unassembled WGS sequence"/>
</dbReference>
<keyword evidence="4" id="KW-1185">Reference proteome</keyword>
<dbReference type="Pfam" id="PF00534">
    <property type="entry name" value="Glycos_transf_1"/>
    <property type="match status" value="1"/>
</dbReference>
<dbReference type="AlphaFoldDB" id="A0A1A5YS91"/>
<accession>A0A1A5YS91</accession>
<evidence type="ECO:0000313" key="3">
    <source>
        <dbReference type="EMBL" id="OBR68424.1"/>
    </source>
</evidence>
<dbReference type="CDD" id="cd03812">
    <property type="entry name" value="GT4_CapH-like"/>
    <property type="match status" value="1"/>
</dbReference>
<feature type="domain" description="Glycosyltransferase subfamily 4-like N-terminal" evidence="2">
    <location>
        <begin position="15"/>
        <end position="170"/>
    </location>
</feature>
<dbReference type="GO" id="GO:0016757">
    <property type="term" value="F:glycosyltransferase activity"/>
    <property type="evidence" value="ECO:0007669"/>
    <property type="project" value="InterPro"/>
</dbReference>
<comment type="caution">
    <text evidence="3">The sequence shown here is derived from an EMBL/GenBank/DDBJ whole genome shotgun (WGS) entry which is preliminary data.</text>
</comment>
<reference evidence="3 4" key="1">
    <citation type="submission" date="2016-05" db="EMBL/GenBank/DDBJ databases">
        <title>Paenibacillus oryzae. sp. nov., isolated from the rice root.</title>
        <authorList>
            <person name="Zhang J."/>
            <person name="Zhang X."/>
        </authorList>
    </citation>
    <scope>NUCLEOTIDE SEQUENCE [LARGE SCALE GENOMIC DNA]</scope>
    <source>
        <strain evidence="3 4">1DrF-4</strain>
    </source>
</reference>
<dbReference type="SUPFAM" id="SSF53756">
    <property type="entry name" value="UDP-Glycosyltransferase/glycogen phosphorylase"/>
    <property type="match status" value="1"/>
</dbReference>
<evidence type="ECO:0000259" key="1">
    <source>
        <dbReference type="Pfam" id="PF00534"/>
    </source>
</evidence>
<name>A0A1A5YS91_9BACL</name>
<dbReference type="EMBL" id="LYPA01000026">
    <property type="protein sequence ID" value="OBR68424.1"/>
    <property type="molecule type" value="Genomic_DNA"/>
</dbReference>
<dbReference type="Gene3D" id="3.40.50.2000">
    <property type="entry name" value="Glycogen Phosphorylase B"/>
    <property type="match status" value="2"/>
</dbReference>
<evidence type="ECO:0000259" key="2">
    <source>
        <dbReference type="Pfam" id="PF13439"/>
    </source>
</evidence>
<dbReference type="Pfam" id="PF13439">
    <property type="entry name" value="Glyco_transf_4"/>
    <property type="match status" value="1"/>
</dbReference>
<dbReference type="PANTHER" id="PTHR45947:SF3">
    <property type="entry name" value="SULFOQUINOVOSYL TRANSFERASE SQD2"/>
    <property type="match status" value="1"/>
</dbReference>
<dbReference type="InterPro" id="IPR001296">
    <property type="entry name" value="Glyco_trans_1"/>
</dbReference>
<dbReference type="STRING" id="1844972.A7K91_21325"/>
<dbReference type="PANTHER" id="PTHR45947">
    <property type="entry name" value="SULFOQUINOVOSYL TRANSFERASE SQD2"/>
    <property type="match status" value="1"/>
</dbReference>
<dbReference type="OrthoDB" id="9804196at2"/>
<evidence type="ECO:0000313" key="4">
    <source>
        <dbReference type="Proteomes" id="UP000092024"/>
    </source>
</evidence>
<dbReference type="InterPro" id="IPR028098">
    <property type="entry name" value="Glyco_trans_4-like_N"/>
</dbReference>
<evidence type="ECO:0008006" key="5">
    <source>
        <dbReference type="Google" id="ProtNLM"/>
    </source>
</evidence>
<protein>
    <recommendedName>
        <fullName evidence="5">Glycosyl transferase family 1</fullName>
    </recommendedName>
</protein>